<feature type="compositionally biased region" description="Polar residues" evidence="11">
    <location>
        <begin position="848"/>
        <end position="860"/>
    </location>
</feature>
<feature type="compositionally biased region" description="Basic and acidic residues" evidence="11">
    <location>
        <begin position="294"/>
        <end position="304"/>
    </location>
</feature>
<feature type="compositionally biased region" description="Polar residues" evidence="11">
    <location>
        <begin position="356"/>
        <end position="369"/>
    </location>
</feature>
<keyword evidence="9" id="KW-0539">Nucleus</keyword>
<accession>A0A7R9KFN3</accession>
<dbReference type="InterPro" id="IPR003034">
    <property type="entry name" value="SAP_dom"/>
</dbReference>
<dbReference type="EMBL" id="CAJPIZ010000993">
    <property type="protein sequence ID" value="CAG2102682.1"/>
    <property type="molecule type" value="Genomic_DNA"/>
</dbReference>
<dbReference type="EMBL" id="OC855568">
    <property type="protein sequence ID" value="CAD7622252.1"/>
    <property type="molecule type" value="Genomic_DNA"/>
</dbReference>
<dbReference type="InterPro" id="IPR036361">
    <property type="entry name" value="SAP_dom_sf"/>
</dbReference>
<evidence type="ECO:0000256" key="11">
    <source>
        <dbReference type="SAM" id="MobiDB-lite"/>
    </source>
</evidence>
<comment type="pathway">
    <text evidence="2">Protein modification; protein sumoylation.</text>
</comment>
<evidence type="ECO:0000256" key="1">
    <source>
        <dbReference type="ARBA" id="ARBA00004123"/>
    </source>
</evidence>
<dbReference type="CDD" id="cd16650">
    <property type="entry name" value="SP-RING_PIAS-like"/>
    <property type="match status" value="1"/>
</dbReference>
<keyword evidence="15" id="KW-1185">Reference proteome</keyword>
<comment type="subcellular location">
    <subcellularLocation>
        <location evidence="1">Nucleus</location>
    </subcellularLocation>
</comment>
<feature type="compositionally biased region" description="Acidic residues" evidence="11">
    <location>
        <begin position="255"/>
        <end position="266"/>
    </location>
</feature>
<feature type="compositionally biased region" description="Low complexity" evidence="11">
    <location>
        <begin position="861"/>
        <end position="872"/>
    </location>
</feature>
<evidence type="ECO:0000256" key="2">
    <source>
        <dbReference type="ARBA" id="ARBA00004718"/>
    </source>
</evidence>
<evidence type="ECO:0000256" key="5">
    <source>
        <dbReference type="ARBA" id="ARBA00022723"/>
    </source>
</evidence>
<dbReference type="UniPathway" id="UPA00886"/>
<dbReference type="PROSITE" id="PS50800">
    <property type="entry name" value="SAP"/>
    <property type="match status" value="1"/>
</dbReference>
<proteinExistence type="inferred from homology"/>
<dbReference type="Gene3D" id="3.30.40.10">
    <property type="entry name" value="Zinc/RING finger domain, C3HC4 (zinc finger)"/>
    <property type="match status" value="1"/>
</dbReference>
<feature type="compositionally biased region" description="Basic residues" evidence="11">
    <location>
        <begin position="220"/>
        <end position="229"/>
    </location>
</feature>
<dbReference type="Proteomes" id="UP000759131">
    <property type="component" value="Unassembled WGS sequence"/>
</dbReference>
<feature type="domain" description="SAP" evidence="12">
    <location>
        <begin position="11"/>
        <end position="45"/>
    </location>
</feature>
<feature type="region of interest" description="Disordered" evidence="11">
    <location>
        <begin position="348"/>
        <end position="413"/>
    </location>
</feature>
<reference evidence="14" key="1">
    <citation type="submission" date="2020-11" db="EMBL/GenBank/DDBJ databases">
        <authorList>
            <person name="Tran Van P."/>
        </authorList>
    </citation>
    <scope>NUCLEOTIDE SEQUENCE</scope>
</reference>
<dbReference type="PANTHER" id="PTHR10782:SF4">
    <property type="entry name" value="TONALLI, ISOFORM E"/>
    <property type="match status" value="1"/>
</dbReference>
<evidence type="ECO:0000313" key="14">
    <source>
        <dbReference type="EMBL" id="CAD7622252.1"/>
    </source>
</evidence>
<feature type="compositionally biased region" description="Basic residues" evidence="11">
    <location>
        <begin position="135"/>
        <end position="145"/>
    </location>
</feature>
<keyword evidence="8" id="KW-0862">Zinc</keyword>
<dbReference type="Gene3D" id="1.10.720.30">
    <property type="entry name" value="SAP domain"/>
    <property type="match status" value="1"/>
</dbReference>
<feature type="compositionally biased region" description="Basic residues" evidence="11">
    <location>
        <begin position="183"/>
        <end position="198"/>
    </location>
</feature>
<evidence type="ECO:0000259" key="12">
    <source>
        <dbReference type="PROSITE" id="PS50800"/>
    </source>
</evidence>
<evidence type="ECO:0000259" key="13">
    <source>
        <dbReference type="PROSITE" id="PS51044"/>
    </source>
</evidence>
<dbReference type="GO" id="GO:0008270">
    <property type="term" value="F:zinc ion binding"/>
    <property type="evidence" value="ECO:0007669"/>
    <property type="project" value="UniProtKB-KW"/>
</dbReference>
<evidence type="ECO:0000313" key="15">
    <source>
        <dbReference type="Proteomes" id="UP000759131"/>
    </source>
</evidence>
<dbReference type="GO" id="GO:0000785">
    <property type="term" value="C:chromatin"/>
    <property type="evidence" value="ECO:0007669"/>
    <property type="project" value="TreeGrafter"/>
</dbReference>
<dbReference type="InterPro" id="IPR004181">
    <property type="entry name" value="Znf_MIZ"/>
</dbReference>
<feature type="compositionally biased region" description="Polar residues" evidence="11">
    <location>
        <begin position="275"/>
        <end position="288"/>
    </location>
</feature>
<keyword evidence="4" id="KW-0808">Transferase</keyword>
<organism evidence="14">
    <name type="scientific">Medioppia subpectinata</name>
    <dbReference type="NCBI Taxonomy" id="1979941"/>
    <lineage>
        <taxon>Eukaryota</taxon>
        <taxon>Metazoa</taxon>
        <taxon>Ecdysozoa</taxon>
        <taxon>Arthropoda</taxon>
        <taxon>Chelicerata</taxon>
        <taxon>Arachnida</taxon>
        <taxon>Acari</taxon>
        <taxon>Acariformes</taxon>
        <taxon>Sarcoptiformes</taxon>
        <taxon>Oribatida</taxon>
        <taxon>Brachypylina</taxon>
        <taxon>Oppioidea</taxon>
        <taxon>Oppiidae</taxon>
        <taxon>Medioppia</taxon>
    </lineage>
</organism>
<dbReference type="SMART" id="SM00513">
    <property type="entry name" value="SAP"/>
    <property type="match status" value="1"/>
</dbReference>
<dbReference type="PANTHER" id="PTHR10782">
    <property type="entry name" value="ZINC FINGER MIZ DOMAIN-CONTAINING PROTEIN"/>
    <property type="match status" value="1"/>
</dbReference>
<dbReference type="Pfam" id="PF02891">
    <property type="entry name" value="zf-MIZ"/>
    <property type="match status" value="1"/>
</dbReference>
<dbReference type="InterPro" id="IPR013083">
    <property type="entry name" value="Znf_RING/FYVE/PHD"/>
</dbReference>
<feature type="domain" description="SP-RING-type" evidence="13">
    <location>
        <begin position="507"/>
        <end position="596"/>
    </location>
</feature>
<dbReference type="GO" id="GO:0016925">
    <property type="term" value="P:protein sumoylation"/>
    <property type="evidence" value="ECO:0007669"/>
    <property type="project" value="UniProtKB-UniPathway"/>
</dbReference>
<evidence type="ECO:0000256" key="10">
    <source>
        <dbReference type="PROSITE-ProRule" id="PRU00452"/>
    </source>
</evidence>
<protein>
    <submittedName>
        <fullName evidence="14">Uncharacterized protein</fullName>
    </submittedName>
</protein>
<dbReference type="GO" id="GO:0061665">
    <property type="term" value="F:SUMO ligase activity"/>
    <property type="evidence" value="ECO:0007669"/>
    <property type="project" value="TreeGrafter"/>
</dbReference>
<feature type="region of interest" description="Disordered" evidence="11">
    <location>
        <begin position="73"/>
        <end position="306"/>
    </location>
</feature>
<evidence type="ECO:0000256" key="8">
    <source>
        <dbReference type="ARBA" id="ARBA00022833"/>
    </source>
</evidence>
<dbReference type="GO" id="GO:0005634">
    <property type="term" value="C:nucleus"/>
    <property type="evidence" value="ECO:0007669"/>
    <property type="project" value="UniProtKB-SubCell"/>
</dbReference>
<evidence type="ECO:0000256" key="4">
    <source>
        <dbReference type="ARBA" id="ARBA00022679"/>
    </source>
</evidence>
<name>A0A7R9KFN3_9ACAR</name>
<gene>
    <name evidence="14" type="ORF">OSB1V03_LOCUS2717</name>
</gene>
<evidence type="ECO:0000256" key="9">
    <source>
        <dbReference type="ARBA" id="ARBA00023242"/>
    </source>
</evidence>
<evidence type="ECO:0000256" key="3">
    <source>
        <dbReference type="ARBA" id="ARBA00005383"/>
    </source>
</evidence>
<evidence type="ECO:0000256" key="7">
    <source>
        <dbReference type="ARBA" id="ARBA00022786"/>
    </source>
</evidence>
<feature type="compositionally biased region" description="Low complexity" evidence="11">
    <location>
        <begin position="235"/>
        <end position="249"/>
    </location>
</feature>
<feature type="compositionally biased region" description="Low complexity" evidence="11">
    <location>
        <begin position="382"/>
        <end position="413"/>
    </location>
</feature>
<keyword evidence="6 10" id="KW-0863">Zinc-finger</keyword>
<feature type="region of interest" description="Disordered" evidence="11">
    <location>
        <begin position="845"/>
        <end position="884"/>
    </location>
</feature>
<feature type="region of interest" description="Disordered" evidence="11">
    <location>
        <begin position="905"/>
        <end position="925"/>
    </location>
</feature>
<dbReference type="OrthoDB" id="6516358at2759"/>
<evidence type="ECO:0000256" key="6">
    <source>
        <dbReference type="ARBA" id="ARBA00022771"/>
    </source>
</evidence>
<comment type="similarity">
    <text evidence="3">Belongs to the PIAS family.</text>
</comment>
<dbReference type="SUPFAM" id="SSF68906">
    <property type="entry name" value="SAP domain"/>
    <property type="match status" value="1"/>
</dbReference>
<dbReference type="AlphaFoldDB" id="A0A7R9KFN3"/>
<feature type="compositionally biased region" description="Acidic residues" evidence="11">
    <location>
        <begin position="92"/>
        <end position="116"/>
    </location>
</feature>
<sequence length="980" mass="109175">MADTSKVKDILDTFRTEDLQEVLKEFRLPFIGRKTELFQRVLSLIDDKTYDSDVCLKVKQHIHQINEERDMSPTLDTYASKGRKRSTRYESDDSYNESNDEASEEEGELVDDEESDAFVVSDNSDSSDSEDITSKKKKSTKRKRNVTSGSSDESSDADSDNVFQKFRNKSRSQRQKEKEEKKEKRKREMQKKLKRSGKSTRLLYESSSDSDNSSEDSLKIRSKTKKSKPPLKYLSDSSSDASVARVSTTNHQNTVEEDSSDDDIEIIAEIPAERSTINHGMSTSDTEGSSASDTSDKSDTDHKAYTLSDTLTHLSRQLETLVRREATPVPAVASLRPPVATVTTCATSVSSRVSPELQTQEIDSQNLNNDVILDSSSDRSSDIVSNNNSVSVSPPLVTSSSPKVPKSKPQLKSPAVVPVIDVKPTPVVAKPKSPEALAVAPPEPQQPRTFVSILEVRTPDEVPYAQYTVKNGQQITIEPPPRLPHSVKIRVLPSYTTIERIKRLLNSDSDDIETLEQTLKVSLMCPIKGTVVIIPSRSINCHHIDCFDINNFFGINFNKKIDNWKCPKCKQPAKLEQLVIDSQMDHILRMTRALDSSVENITFDKHAVWMPETKRPDNFVSKSSDSKVISLDTSLDAEEIIDIDDDEEVANDSNSKTNSLLNTYALIASAKSYQKDITSFVQTNKQNDKRAPNAEKEASINNIVQFLTTAEQEVNRSSRPITTHTSTTVGNRQNINLVITRPPGTQNTATAPRNTRVTVRPTNAGHAVVYNRAPTTVNVTNTTASATTSTSSPAARGDYVFKFANGLVSGIHCKICAVDLNIYNKDPQNILNQHVKGAQHKLMEQRRGQQNATAHQSVHPNNSLNNNNNFHNRQPTGVSAQQPQPQQVYNQHYAFGSGATGYSNQYPARNPFAPMETPQHYAPNNQMYPSTGYMMPNVVYQQPIPQQPGPQPVPPPAHSAPMYTYQWNNGQQSGYYNGYR</sequence>
<dbReference type="PROSITE" id="PS51044">
    <property type="entry name" value="ZF_SP_RING"/>
    <property type="match status" value="1"/>
</dbReference>
<keyword evidence="5" id="KW-0479">Metal-binding</keyword>
<keyword evidence="7" id="KW-0833">Ubl conjugation pathway</keyword>